<dbReference type="NCBIfam" id="NF005559">
    <property type="entry name" value="PRK07231.1"/>
    <property type="match status" value="1"/>
</dbReference>
<name>A0A151ZCF7_TIELA</name>
<evidence type="ECO:0000313" key="4">
    <source>
        <dbReference type="Proteomes" id="UP000076078"/>
    </source>
</evidence>
<comment type="similarity">
    <text evidence="1">Belongs to the short-chain dehydrogenases/reductases (SDR) family.</text>
</comment>
<reference evidence="3 4" key="1">
    <citation type="submission" date="2015-12" db="EMBL/GenBank/DDBJ databases">
        <title>Dictyostelia acquired genes for synthesis and detection of signals that induce cell-type specialization by lateral gene transfer from prokaryotes.</title>
        <authorList>
            <person name="Gloeckner G."/>
            <person name="Schaap P."/>
        </authorList>
    </citation>
    <scope>NUCLEOTIDE SEQUENCE [LARGE SCALE GENOMIC DNA]</scope>
    <source>
        <strain evidence="3 4">TK</strain>
    </source>
</reference>
<dbReference type="Pfam" id="PF13561">
    <property type="entry name" value="adh_short_C2"/>
    <property type="match status" value="1"/>
</dbReference>
<evidence type="ECO:0000256" key="1">
    <source>
        <dbReference type="ARBA" id="ARBA00006484"/>
    </source>
</evidence>
<dbReference type="InterPro" id="IPR036291">
    <property type="entry name" value="NAD(P)-bd_dom_sf"/>
</dbReference>
<evidence type="ECO:0000313" key="3">
    <source>
        <dbReference type="EMBL" id="KYQ91628.1"/>
    </source>
</evidence>
<evidence type="ECO:0000256" key="2">
    <source>
        <dbReference type="ARBA" id="ARBA00023002"/>
    </source>
</evidence>
<dbReference type="AlphaFoldDB" id="A0A151ZCF7"/>
<accession>A0A151ZCF7</accession>
<dbReference type="CDD" id="cd05233">
    <property type="entry name" value="SDR_c"/>
    <property type="match status" value="1"/>
</dbReference>
<dbReference type="GO" id="GO:0016491">
    <property type="term" value="F:oxidoreductase activity"/>
    <property type="evidence" value="ECO:0007669"/>
    <property type="project" value="UniProtKB-KW"/>
</dbReference>
<dbReference type="STRING" id="361077.A0A151ZCF7"/>
<dbReference type="InParanoid" id="A0A151ZCF7"/>
<dbReference type="PRINTS" id="PR00080">
    <property type="entry name" value="SDRFAMILY"/>
</dbReference>
<organism evidence="3 4">
    <name type="scientific">Tieghemostelium lacteum</name>
    <name type="common">Slime mold</name>
    <name type="synonym">Dictyostelium lacteum</name>
    <dbReference type="NCBI Taxonomy" id="361077"/>
    <lineage>
        <taxon>Eukaryota</taxon>
        <taxon>Amoebozoa</taxon>
        <taxon>Evosea</taxon>
        <taxon>Eumycetozoa</taxon>
        <taxon>Dictyostelia</taxon>
        <taxon>Dictyosteliales</taxon>
        <taxon>Raperosteliaceae</taxon>
        <taxon>Tieghemostelium</taxon>
    </lineage>
</organism>
<comment type="caution">
    <text evidence="3">The sequence shown here is derived from an EMBL/GenBank/DDBJ whole genome shotgun (WGS) entry which is preliminary data.</text>
</comment>
<dbReference type="SUPFAM" id="SSF51735">
    <property type="entry name" value="NAD(P)-binding Rossmann-fold domains"/>
    <property type="match status" value="1"/>
</dbReference>
<protein>
    <submittedName>
        <fullName evidence="3">Short-chain dehydrogenase/reductase (SDR) family protein</fullName>
    </submittedName>
</protein>
<dbReference type="FunFam" id="3.40.50.720:FF:000084">
    <property type="entry name" value="Short-chain dehydrogenase reductase"/>
    <property type="match status" value="1"/>
</dbReference>
<dbReference type="OrthoDB" id="15140at2759"/>
<keyword evidence="4" id="KW-1185">Reference proteome</keyword>
<dbReference type="Proteomes" id="UP000076078">
    <property type="component" value="Unassembled WGS sequence"/>
</dbReference>
<keyword evidence="2" id="KW-0560">Oxidoreductase</keyword>
<dbReference type="Gene3D" id="3.40.50.720">
    <property type="entry name" value="NAD(P)-binding Rossmann-like Domain"/>
    <property type="match status" value="1"/>
</dbReference>
<dbReference type="PANTHER" id="PTHR24321">
    <property type="entry name" value="DEHYDROGENASES, SHORT CHAIN"/>
    <property type="match status" value="1"/>
</dbReference>
<gene>
    <name evidence="3" type="ORF">DLAC_07400</name>
</gene>
<dbReference type="EMBL" id="LODT01000034">
    <property type="protein sequence ID" value="KYQ91628.1"/>
    <property type="molecule type" value="Genomic_DNA"/>
</dbReference>
<dbReference type="PRINTS" id="PR00081">
    <property type="entry name" value="GDHRDH"/>
</dbReference>
<dbReference type="OMA" id="HGNAGQI"/>
<dbReference type="InterPro" id="IPR002347">
    <property type="entry name" value="SDR_fam"/>
</dbReference>
<proteinExistence type="inferred from homology"/>
<dbReference type="PANTHER" id="PTHR24321:SF8">
    <property type="entry name" value="ESTRADIOL 17-BETA-DEHYDROGENASE 8-RELATED"/>
    <property type="match status" value="1"/>
</dbReference>
<sequence length="252" mass="27024">MEGKVIIVTGGASGIGRSVCLELALKKCKVVVADINYDQCLETIEMMKKAEPSSEGFAVLCDISKSDQVTNMMSETIKRFERVDGAVNNAGILGSMGRIGDYDEAMFTKMLNINVMGTFLCIKSQVQQMEKQGPSNYSIVNISSIAGILGFPYNSGYSAVKHAILGLTKSTAAEYGCMGIRCNSVLPGASDTPMLQQYIPTDEARAQLIGHTPLRRLSQPNEIAKSVVYLLSNDSSFVTGQSLVVDGGLSII</sequence>